<dbReference type="InterPro" id="IPR003838">
    <property type="entry name" value="ABC3_permease_C"/>
</dbReference>
<dbReference type="OrthoDB" id="9781780at2"/>
<comment type="similarity">
    <text evidence="6">Belongs to the ABC-4 integral membrane protein family.</text>
</comment>
<dbReference type="Proteomes" id="UP000012589">
    <property type="component" value="Unassembled WGS sequence"/>
</dbReference>
<dbReference type="HOGENOM" id="CLU_022800_1_1_9"/>
<protein>
    <recommendedName>
        <fullName evidence="7">ABC3 transporter permease C-terminal domain-containing protein</fullName>
    </recommendedName>
</protein>
<feature type="domain" description="ABC3 transporter permease C-terminal" evidence="7">
    <location>
        <begin position="552"/>
        <end position="656"/>
    </location>
</feature>
<evidence type="ECO:0000256" key="5">
    <source>
        <dbReference type="ARBA" id="ARBA00023136"/>
    </source>
</evidence>
<comment type="subcellular location">
    <subcellularLocation>
        <location evidence="1 6">Cell membrane</location>
        <topology evidence="1 6">Multi-pass membrane protein</topology>
    </subcellularLocation>
</comment>
<feature type="domain" description="ABC3 transporter permease C-terminal" evidence="7">
    <location>
        <begin position="65"/>
        <end position="182"/>
    </location>
</feature>
<keyword evidence="3 6" id="KW-0812">Transmembrane</keyword>
<evidence type="ECO:0000256" key="6">
    <source>
        <dbReference type="PIRNR" id="PIRNR018968"/>
    </source>
</evidence>
<dbReference type="eggNOG" id="COG0577">
    <property type="taxonomic scope" value="Bacteria"/>
</dbReference>
<feature type="transmembrane region" description="Helical" evidence="6">
    <location>
        <begin position="152"/>
        <end position="173"/>
    </location>
</feature>
<dbReference type="InterPro" id="IPR027022">
    <property type="entry name" value="ABC_permease_BceB-typ"/>
</dbReference>
<evidence type="ECO:0000256" key="4">
    <source>
        <dbReference type="ARBA" id="ARBA00022989"/>
    </source>
</evidence>
<gene>
    <name evidence="8" type="ORF">C823_00607</name>
</gene>
<feature type="transmembrane region" description="Helical" evidence="6">
    <location>
        <begin position="536"/>
        <end position="565"/>
    </location>
</feature>
<feature type="transmembrane region" description="Helical" evidence="6">
    <location>
        <begin position="108"/>
        <end position="132"/>
    </location>
</feature>
<keyword evidence="6" id="KW-0813">Transport</keyword>
<feature type="transmembrane region" description="Helical" evidence="6">
    <location>
        <begin position="205"/>
        <end position="226"/>
    </location>
</feature>
<dbReference type="AlphaFoldDB" id="N2BES3"/>
<evidence type="ECO:0000256" key="1">
    <source>
        <dbReference type="ARBA" id="ARBA00004651"/>
    </source>
</evidence>
<name>N2BES3_9FIRM</name>
<evidence type="ECO:0000313" key="8">
    <source>
        <dbReference type="EMBL" id="EMZ36885.1"/>
    </source>
</evidence>
<evidence type="ECO:0000256" key="2">
    <source>
        <dbReference type="ARBA" id="ARBA00022475"/>
    </source>
</evidence>
<accession>N2BES3</accession>
<keyword evidence="9" id="KW-1185">Reference proteome</keyword>
<feature type="transmembrane region" description="Helical" evidence="6">
    <location>
        <begin position="292"/>
        <end position="319"/>
    </location>
</feature>
<evidence type="ECO:0000256" key="3">
    <source>
        <dbReference type="ARBA" id="ARBA00022692"/>
    </source>
</evidence>
<dbReference type="InterPro" id="IPR052536">
    <property type="entry name" value="ABC-4_Integral_Memb_Prot"/>
</dbReference>
<dbReference type="Pfam" id="PF02687">
    <property type="entry name" value="FtsX"/>
    <property type="match status" value="2"/>
</dbReference>
<feature type="transmembrane region" description="Helical" evidence="6">
    <location>
        <begin position="18"/>
        <end position="38"/>
    </location>
</feature>
<dbReference type="PIRSF" id="PIRSF018968">
    <property type="entry name" value="ABC_permease_BceB"/>
    <property type="match status" value="1"/>
</dbReference>
<dbReference type="PANTHER" id="PTHR46795">
    <property type="entry name" value="ABC TRANSPORTER PERMEASE-RELATED-RELATED"/>
    <property type="match status" value="1"/>
</dbReference>
<comment type="caution">
    <text evidence="8">The sequence shown here is derived from an EMBL/GenBank/DDBJ whole genome shotgun (WGS) entry which is preliminary data.</text>
</comment>
<dbReference type="GO" id="GO:0055085">
    <property type="term" value="P:transmembrane transport"/>
    <property type="evidence" value="ECO:0007669"/>
    <property type="project" value="UniProtKB-UniRule"/>
</dbReference>
<evidence type="ECO:0000259" key="7">
    <source>
        <dbReference type="Pfam" id="PF02687"/>
    </source>
</evidence>
<feature type="transmembrane region" description="Helical" evidence="6">
    <location>
        <begin position="631"/>
        <end position="654"/>
    </location>
</feature>
<dbReference type="PANTHER" id="PTHR46795:SF3">
    <property type="entry name" value="ABC TRANSPORTER PERMEASE"/>
    <property type="match status" value="1"/>
</dbReference>
<feature type="transmembrane region" description="Helical" evidence="6">
    <location>
        <begin position="58"/>
        <end position="80"/>
    </location>
</feature>
<evidence type="ECO:0000313" key="9">
    <source>
        <dbReference type="Proteomes" id="UP000012589"/>
    </source>
</evidence>
<keyword evidence="2 6" id="KW-1003">Cell membrane</keyword>
<dbReference type="GO" id="GO:0005886">
    <property type="term" value="C:plasma membrane"/>
    <property type="evidence" value="ECO:0007669"/>
    <property type="project" value="UniProtKB-SubCell"/>
</dbReference>
<dbReference type="STRING" id="1235802.C823_00607"/>
<feature type="transmembrane region" description="Helical" evidence="6">
    <location>
        <begin position="595"/>
        <end position="619"/>
    </location>
</feature>
<keyword evidence="4 6" id="KW-1133">Transmembrane helix</keyword>
<reference evidence="8 9" key="1">
    <citation type="journal article" date="2014" name="Genome Announc.">
        <title>Draft genome sequences of the altered schaedler flora, a defined bacterial community from gnotobiotic mice.</title>
        <authorList>
            <person name="Wannemuehler M.J."/>
            <person name="Overstreet A.M."/>
            <person name="Ward D.V."/>
            <person name="Phillips G.J."/>
        </authorList>
    </citation>
    <scope>NUCLEOTIDE SEQUENCE [LARGE SCALE GENOMIC DNA]</scope>
    <source>
        <strain evidence="8 9">ASF492</strain>
    </source>
</reference>
<feature type="transmembrane region" description="Helical" evidence="6">
    <location>
        <begin position="238"/>
        <end position="265"/>
    </location>
</feature>
<dbReference type="EMBL" id="AQFT01000020">
    <property type="protein sequence ID" value="EMZ36885.1"/>
    <property type="molecule type" value="Genomic_DNA"/>
</dbReference>
<proteinExistence type="inferred from homology"/>
<organism evidence="8 9">
    <name type="scientific">Eubacterium plexicaudatum ASF492</name>
    <dbReference type="NCBI Taxonomy" id="1235802"/>
    <lineage>
        <taxon>Bacteria</taxon>
        <taxon>Bacillati</taxon>
        <taxon>Bacillota</taxon>
        <taxon>Clostridia</taxon>
        <taxon>Eubacteriales</taxon>
        <taxon>Eubacteriaceae</taxon>
        <taxon>Eubacterium</taxon>
    </lineage>
</organism>
<dbReference type="PATRIC" id="fig|1235802.3.peg.638"/>
<keyword evidence="5 6" id="KW-0472">Membrane</keyword>
<sequence length="675" mass="74750">MTSCKLIIKNVRKNIRDYLIYFLTLMISVSVFYAFNSISDQPAFSEMGMTKTLLYDQLGILLSTLTVLIAVVLAFLIIYANRFLLKRRKKELGLYMVLGMKKGRISRIFAGETFCVGVIALVTGLCLGVALSQGISLVALKLFAMELSKFQLVFSVGAFQKTALCFAVIFLLVMTFNVWSVSSVQLIDLLTAGRKNETSQNQSRLLPILLFFVSLACILSSGVMFYRNGILPSRENRSFQVAGILLVAGTFLFFYSLSTVLVQVLRANSNVYLRGLNTFLVRQVGSKIRTNVFLMTIVYGLLTVTICAVSVGVSTALAMNELSGSATPYDLNVLSNVSTDGDSSILEYLASKDADLSGYAENMEQISIYEADFTYGSLFEGQNVELWPIDEGILDSGVSVLAVSDFNCALKMQGKEPVALTENQYLLNCNYKGTFQYVEKALESHAAFVLAGIPLQRASDTVLEETYFMTSVGNNDRGTLIVPDAVARSLTKDVNVLLVQYRPDADSDAVLQKMIPMGLDDTHGYRYAEKNMMYDMFYGLNALISFLCCYVGLIFLLICAALLALKQLTETTDNIYRYGLLQKLGAKKEQINRTLLSQTAIFFAVPLAVAGIFSIVLMGKAMEIVEEFMNIHISANLGFTVVLFLVVYGSYFLATYQSCKRMVVEHQNRALSETQ</sequence>